<proteinExistence type="inferred from homology"/>
<evidence type="ECO:0000256" key="1">
    <source>
        <dbReference type="ARBA" id="ARBA00009558"/>
    </source>
</evidence>
<keyword evidence="2 10" id="KW-0328">Glycosyltransferase</keyword>
<evidence type="ECO:0000256" key="4">
    <source>
        <dbReference type="ARBA" id="ARBA00022695"/>
    </source>
</evidence>
<evidence type="ECO:0000256" key="8">
    <source>
        <dbReference type="ARBA" id="ARBA00023157"/>
    </source>
</evidence>
<dbReference type="GO" id="GO:0016779">
    <property type="term" value="F:nucleotidyltransferase activity"/>
    <property type="evidence" value="ECO:0007669"/>
    <property type="project" value="UniProtKB-KW"/>
</dbReference>
<evidence type="ECO:0000256" key="7">
    <source>
        <dbReference type="ARBA" id="ARBA00023027"/>
    </source>
</evidence>
<name>A0A498MXD8_LABRO</name>
<keyword evidence="6 10" id="KW-0521">NADP</keyword>
<keyword evidence="3 10" id="KW-0808">Transferase</keyword>
<keyword evidence="12" id="KW-1185">Reference proteome</keyword>
<organism evidence="11 12">
    <name type="scientific">Labeo rohita</name>
    <name type="common">Indian major carp</name>
    <name type="synonym">Cyprinus rohita</name>
    <dbReference type="NCBI Taxonomy" id="84645"/>
    <lineage>
        <taxon>Eukaryota</taxon>
        <taxon>Metazoa</taxon>
        <taxon>Chordata</taxon>
        <taxon>Craniata</taxon>
        <taxon>Vertebrata</taxon>
        <taxon>Euteleostomi</taxon>
        <taxon>Actinopterygii</taxon>
        <taxon>Neopterygii</taxon>
        <taxon>Teleostei</taxon>
        <taxon>Ostariophysi</taxon>
        <taxon>Cypriniformes</taxon>
        <taxon>Cyprinidae</taxon>
        <taxon>Labeoninae</taxon>
        <taxon>Labeonini</taxon>
        <taxon>Labeo</taxon>
    </lineage>
</organism>
<dbReference type="PANTHER" id="PTHR10339">
    <property type="entry name" value="ADP-RIBOSYLTRANSFERASE"/>
    <property type="match status" value="1"/>
</dbReference>
<evidence type="ECO:0000256" key="2">
    <source>
        <dbReference type="ARBA" id="ARBA00022676"/>
    </source>
</evidence>
<dbReference type="PRINTS" id="PR00970">
    <property type="entry name" value="RIBTRNSFRASE"/>
</dbReference>
<keyword evidence="4" id="KW-0548">Nucleotidyltransferase</keyword>
<dbReference type="PANTHER" id="PTHR10339:SF27">
    <property type="entry name" value="NAD(P)(+)--ARGININE ADP-RIBOSYLTRANSFERASE"/>
    <property type="match status" value="1"/>
</dbReference>
<dbReference type="Proteomes" id="UP000290572">
    <property type="component" value="Unassembled WGS sequence"/>
</dbReference>
<dbReference type="GO" id="GO:0106274">
    <property type="term" value="F:NAD+-protein-arginine ADP-ribosyltransferase activity"/>
    <property type="evidence" value="ECO:0007669"/>
    <property type="project" value="UniProtKB-EC"/>
</dbReference>
<evidence type="ECO:0000256" key="10">
    <source>
        <dbReference type="RuleBase" id="RU361228"/>
    </source>
</evidence>
<evidence type="ECO:0000313" key="12">
    <source>
        <dbReference type="Proteomes" id="UP000290572"/>
    </source>
</evidence>
<keyword evidence="5 10" id="KW-0732">Signal</keyword>
<accession>A0A498MXD8</accession>
<protein>
    <recommendedName>
        <fullName evidence="10">NAD(P)(+)--arginine ADP-ribosyltransferase</fullName>
        <ecNumber evidence="10">2.4.2.31</ecNumber>
    </recommendedName>
    <alternativeName>
        <fullName evidence="10">Mono(ADP-ribosyl)transferase</fullName>
    </alternativeName>
</protein>
<keyword evidence="7 10" id="KW-0520">NAD</keyword>
<dbReference type="EC" id="2.4.2.31" evidence="10"/>
<dbReference type="FunFam" id="3.90.176.10:FF:000001">
    <property type="entry name" value="NAD(P)(+)--arginine ADP-ribosyltransferase"/>
    <property type="match status" value="2"/>
</dbReference>
<evidence type="ECO:0000256" key="9">
    <source>
        <dbReference type="ARBA" id="ARBA00047597"/>
    </source>
</evidence>
<feature type="chain" id="PRO_5019621270" description="NAD(P)(+)--arginine ADP-ribosyltransferase" evidence="10">
    <location>
        <begin position="19"/>
        <end position="630"/>
    </location>
</feature>
<dbReference type="SUPFAM" id="SSF56399">
    <property type="entry name" value="ADP-ribosylation"/>
    <property type="match status" value="3"/>
</dbReference>
<reference evidence="11 12" key="1">
    <citation type="submission" date="2018-03" db="EMBL/GenBank/DDBJ databases">
        <title>Draft genome sequence of Rohu Carp (Labeo rohita).</title>
        <authorList>
            <person name="Das P."/>
            <person name="Kushwaha B."/>
            <person name="Joshi C.G."/>
            <person name="Kumar D."/>
            <person name="Nagpure N.S."/>
            <person name="Sahoo L."/>
            <person name="Das S.P."/>
            <person name="Bit A."/>
            <person name="Patnaik S."/>
            <person name="Meher P.K."/>
            <person name="Jayasankar P."/>
            <person name="Koringa P.G."/>
            <person name="Patel N.V."/>
            <person name="Hinsu A.T."/>
            <person name="Kumar R."/>
            <person name="Pandey M."/>
            <person name="Agarwal S."/>
            <person name="Srivastava S."/>
            <person name="Singh M."/>
            <person name="Iquebal M.A."/>
            <person name="Jaiswal S."/>
            <person name="Angadi U.B."/>
            <person name="Kumar N."/>
            <person name="Raza M."/>
            <person name="Shah T.M."/>
            <person name="Rai A."/>
            <person name="Jena J.K."/>
        </authorList>
    </citation>
    <scope>NUCLEOTIDE SEQUENCE [LARGE SCALE GENOMIC DNA]</scope>
    <source>
        <strain evidence="11">DASCIFA01</strain>
        <tissue evidence="11">Testis</tissue>
    </source>
</reference>
<dbReference type="InterPro" id="IPR050999">
    <property type="entry name" value="ADP-ribosyltransferase_ARG"/>
</dbReference>
<evidence type="ECO:0000256" key="5">
    <source>
        <dbReference type="ARBA" id="ARBA00022729"/>
    </source>
</evidence>
<feature type="signal peptide" evidence="10">
    <location>
        <begin position="1"/>
        <end position="18"/>
    </location>
</feature>
<dbReference type="Pfam" id="PF01129">
    <property type="entry name" value="ART"/>
    <property type="match status" value="3"/>
</dbReference>
<dbReference type="InterPro" id="IPR000768">
    <property type="entry name" value="ART"/>
</dbReference>
<comment type="catalytic activity">
    <reaction evidence="9 10">
        <text>L-arginyl-[protein] + NAD(+) = N(omega)-(ADP-D-ribosyl)-L-arginyl-[protein] + nicotinamide + H(+)</text>
        <dbReference type="Rhea" id="RHEA:19149"/>
        <dbReference type="Rhea" id="RHEA-COMP:10532"/>
        <dbReference type="Rhea" id="RHEA-COMP:15087"/>
        <dbReference type="ChEBI" id="CHEBI:15378"/>
        <dbReference type="ChEBI" id="CHEBI:17154"/>
        <dbReference type="ChEBI" id="CHEBI:29965"/>
        <dbReference type="ChEBI" id="CHEBI:57540"/>
        <dbReference type="ChEBI" id="CHEBI:142554"/>
        <dbReference type="EC" id="2.4.2.31"/>
    </reaction>
</comment>
<dbReference type="GO" id="GO:0003950">
    <property type="term" value="F:NAD+ poly-ADP-ribosyltransferase activity"/>
    <property type="evidence" value="ECO:0007669"/>
    <property type="project" value="TreeGrafter"/>
</dbReference>
<gene>
    <name evidence="11" type="ORF">ROHU_006295</name>
</gene>
<dbReference type="AlphaFoldDB" id="A0A498MXD8"/>
<comment type="similarity">
    <text evidence="1 10">Belongs to the Arg-specific ADP-ribosyltransferase family.</text>
</comment>
<dbReference type="Gene3D" id="3.90.176.10">
    <property type="entry name" value="Toxin ADP-ribosyltransferase, Chain A, domain 1"/>
    <property type="match status" value="3"/>
</dbReference>
<evidence type="ECO:0000256" key="3">
    <source>
        <dbReference type="ARBA" id="ARBA00022679"/>
    </source>
</evidence>
<comment type="caution">
    <text evidence="11">The sequence shown here is derived from an EMBL/GenBank/DDBJ whole genome shotgun (WGS) entry which is preliminary data.</text>
</comment>
<sequence length="630" mass="72056">MKMLLILEALLLISAALGQDHRAAVEGQIFPLDMALNSVDDQYEGCREKMANLLETEYLNNEISNQLDFKKAWQDGERNPITPEDNLTRNHLIAIYLYTNSDINVYRDFNSAGRNAALGQDHRAVGAAEEKRYPLDMALNSVDDRYEGCTNKMADVVKNFYLDKERKSEIFNKAWQEGEKHAKKPEHNLKRNHSIAIYVYSDSKVFNDFNNDARSGKKKYENKKYKWYSLHFLLTDAIQILKKQNKCFKTYRGTKVKFNEDVKNKEVRFGSFTSSSLNPDRAKFFGNVSCFEIYTCEGADVSKYSKLPHEKEVLIPPYETFKVTDVKTKEKQKDLWCDTVFTLTSSAPEILRNNKIKGQNLTKGAVFSGKYEGKVKAVLGQDHKAAVGARKLIPLDMAPNSVDDQYKGCTEKIADLVKTKYLKMEISNSAEFNKTWHDGENKAKNPEDNLKQIHSVAIYVYTNNNSDVYRNFNTAVRSERQKYKDKTFTWYSLHFLLTEATQILKKTQNKCYSTYRGTAVEFDKDVLNQEVRFGSFTSSSFDQAVANSFGPRSCFEIETCEGISVIKYSKYPDQLEVLIPPYEKFKVTAVKTKGQKGAWCDTVFTLKSSGTISYLNCGADAKSVQDRTKI</sequence>
<evidence type="ECO:0000313" key="11">
    <source>
        <dbReference type="EMBL" id="RXN24164.1"/>
    </source>
</evidence>
<keyword evidence="8" id="KW-1015">Disulfide bond</keyword>
<dbReference type="PROSITE" id="PS51996">
    <property type="entry name" value="TR_MART"/>
    <property type="match status" value="2"/>
</dbReference>
<dbReference type="EMBL" id="QBIY01012549">
    <property type="protein sequence ID" value="RXN24164.1"/>
    <property type="molecule type" value="Genomic_DNA"/>
</dbReference>
<evidence type="ECO:0000256" key="6">
    <source>
        <dbReference type="ARBA" id="ARBA00022857"/>
    </source>
</evidence>